<evidence type="ECO:0000313" key="2">
    <source>
        <dbReference type="Ensembl" id="ENSSMRP00000018153.1"/>
    </source>
</evidence>
<dbReference type="GeneTree" id="ENSGT00960000189432"/>
<dbReference type="GO" id="GO:0004888">
    <property type="term" value="F:transmembrane signaling receptor activity"/>
    <property type="evidence" value="ECO:0007669"/>
    <property type="project" value="InterPro"/>
</dbReference>
<dbReference type="AlphaFoldDB" id="A0A8D0C5S5"/>
<proteinExistence type="predicted"/>
<organism evidence="2 3">
    <name type="scientific">Salvator merianae</name>
    <name type="common">Argentine black and white tegu</name>
    <name type="synonym">Tupinambis merianae</name>
    <dbReference type="NCBI Taxonomy" id="96440"/>
    <lineage>
        <taxon>Eukaryota</taxon>
        <taxon>Metazoa</taxon>
        <taxon>Chordata</taxon>
        <taxon>Craniata</taxon>
        <taxon>Vertebrata</taxon>
        <taxon>Euteleostomi</taxon>
        <taxon>Lepidosauria</taxon>
        <taxon>Squamata</taxon>
        <taxon>Bifurcata</taxon>
        <taxon>Unidentata</taxon>
        <taxon>Episquamata</taxon>
        <taxon>Laterata</taxon>
        <taxon>Teiioidea</taxon>
        <taxon>Teiidae</taxon>
        <taxon>Salvator</taxon>
    </lineage>
</organism>
<dbReference type="Ensembl" id="ENSSMRT00000021247.1">
    <property type="protein sequence ID" value="ENSSMRP00000018153.1"/>
    <property type="gene ID" value="ENSSMRG00000014126.1"/>
</dbReference>
<dbReference type="Proteomes" id="UP000694421">
    <property type="component" value="Unplaced"/>
</dbReference>
<reference evidence="2" key="1">
    <citation type="submission" date="2025-08" db="UniProtKB">
        <authorList>
            <consortium name="Ensembl"/>
        </authorList>
    </citation>
    <scope>IDENTIFICATION</scope>
</reference>
<dbReference type="GO" id="GO:0001819">
    <property type="term" value="P:positive regulation of cytokine production"/>
    <property type="evidence" value="ECO:0007669"/>
    <property type="project" value="InterPro"/>
</dbReference>
<dbReference type="OMA" id="YNWIDSK"/>
<dbReference type="PANTHER" id="PTHR35680:SF1">
    <property type="entry name" value="NFAT ACTIVATION MOLECULE 1"/>
    <property type="match status" value="1"/>
</dbReference>
<evidence type="ECO:0000313" key="3">
    <source>
        <dbReference type="Proteomes" id="UP000694421"/>
    </source>
</evidence>
<dbReference type="GO" id="GO:0050853">
    <property type="term" value="P:B cell receptor signaling pathway"/>
    <property type="evidence" value="ECO:0007669"/>
    <property type="project" value="TreeGrafter"/>
</dbReference>
<reference evidence="2" key="2">
    <citation type="submission" date="2025-09" db="UniProtKB">
        <authorList>
            <consortium name="Ensembl"/>
        </authorList>
    </citation>
    <scope>IDENTIFICATION</scope>
</reference>
<dbReference type="InterPro" id="IPR033549">
    <property type="entry name" value="NFAM1"/>
</dbReference>
<sequence length="136" mass="15027">IHLPAASVFSSSPLLPSASFLLPYSPLLSGGEGEGSGGCVIKATCQTVFIYNKEDVKFTVSYNWIDSKGNEVLLEQTTVSENVPPDRQNQSATKDYSFTILPTKHNSNTGTYYCKAKWKKKTRKGNGTFIMFRGKY</sequence>
<dbReference type="PANTHER" id="PTHR35680">
    <property type="entry name" value="NFAT ACTIVATION MOLECULE 1"/>
    <property type="match status" value="1"/>
</dbReference>
<keyword evidence="3" id="KW-1185">Reference proteome</keyword>
<dbReference type="InterPro" id="IPR057883">
    <property type="entry name" value="Ig_NFAM1"/>
</dbReference>
<protein>
    <recommendedName>
        <fullName evidence="1">NFAM1 Ig-like domain-containing protein</fullName>
    </recommendedName>
</protein>
<accession>A0A8D0C5S5</accession>
<dbReference type="Pfam" id="PF25830">
    <property type="entry name" value="Ig_NFAM1"/>
    <property type="match status" value="1"/>
</dbReference>
<feature type="domain" description="NFAM1 Ig-like" evidence="1">
    <location>
        <begin position="44"/>
        <end position="133"/>
    </location>
</feature>
<evidence type="ECO:0000259" key="1">
    <source>
        <dbReference type="Pfam" id="PF25830"/>
    </source>
</evidence>
<name>A0A8D0C5S5_SALMN</name>
<dbReference type="GO" id="GO:0045121">
    <property type="term" value="C:membrane raft"/>
    <property type="evidence" value="ECO:0007669"/>
    <property type="project" value="TreeGrafter"/>
</dbReference>
<dbReference type="GO" id="GO:0045577">
    <property type="term" value="P:regulation of B cell differentiation"/>
    <property type="evidence" value="ECO:0007669"/>
    <property type="project" value="InterPro"/>
</dbReference>
<dbReference type="GO" id="GO:0050861">
    <property type="term" value="P:positive regulation of B cell receptor signaling pathway"/>
    <property type="evidence" value="ECO:0007669"/>
    <property type="project" value="InterPro"/>
</dbReference>